<keyword evidence="2" id="KW-1185">Reference proteome</keyword>
<comment type="caution">
    <text evidence="1">The sequence shown here is derived from an EMBL/GenBank/DDBJ whole genome shotgun (WGS) entry which is preliminary data.</text>
</comment>
<dbReference type="EMBL" id="OCSU01000002">
    <property type="protein sequence ID" value="SOE82105.1"/>
    <property type="molecule type" value="Genomic_DNA"/>
</dbReference>
<evidence type="ECO:0000313" key="1">
    <source>
        <dbReference type="EMBL" id="SOE82105.1"/>
    </source>
</evidence>
<dbReference type="AlphaFoldDB" id="A0A7Z7N4R9"/>
<reference evidence="1 2" key="1">
    <citation type="submission" date="2017-09" db="EMBL/GenBank/DDBJ databases">
        <authorList>
            <person name="Varghese N."/>
            <person name="Submissions S."/>
        </authorList>
    </citation>
    <scope>NUCLEOTIDE SEQUENCE [LARGE SCALE GENOMIC DNA]</scope>
    <source>
        <strain evidence="1 2">OK806</strain>
    </source>
</reference>
<accession>A0A7Z7N4R9</accession>
<sequence length="40" mass="4554">MKLWQIVAITLVVASAFLAIDSETSYRQAEMERCAHVRCI</sequence>
<evidence type="ECO:0000313" key="2">
    <source>
        <dbReference type="Proteomes" id="UP000219522"/>
    </source>
</evidence>
<name>A0A7Z7N4R9_9BURK</name>
<organism evidence="1 2">
    <name type="scientific">Caballeronia arationis</name>
    <dbReference type="NCBI Taxonomy" id="1777142"/>
    <lineage>
        <taxon>Bacteria</taxon>
        <taxon>Pseudomonadati</taxon>
        <taxon>Pseudomonadota</taxon>
        <taxon>Betaproteobacteria</taxon>
        <taxon>Burkholderiales</taxon>
        <taxon>Burkholderiaceae</taxon>
        <taxon>Caballeronia</taxon>
    </lineage>
</organism>
<dbReference type="Proteomes" id="UP000219522">
    <property type="component" value="Unassembled WGS sequence"/>
</dbReference>
<dbReference type="RefSeq" id="WP_279630610.1">
    <property type="nucleotide sequence ID" value="NZ_OCSU01000002.1"/>
</dbReference>
<gene>
    <name evidence="1" type="ORF">SAMN05446927_5417</name>
</gene>
<proteinExistence type="predicted"/>
<protein>
    <submittedName>
        <fullName evidence="1">Uncharacterized protein</fullName>
    </submittedName>
</protein>